<protein>
    <submittedName>
        <fullName evidence="1">Uncharacterized protein</fullName>
    </submittedName>
</protein>
<sequence length="126" mass="15143">MNKLKLYNIVEILSWIFSRPKMYFENPTINNLFRFIDGYYMSETIHSSNSVNPIERDTFFWKNFCDFLSNKYGKKIVDKDIGSRYIAEHLLKEISIEKGIDFELFIENFNEFQINVEYDANNHLNC</sequence>
<name>A0A943HQV2_BACT4</name>
<dbReference type="EMBL" id="JAGZEE010000021">
    <property type="protein sequence ID" value="MBS5411908.1"/>
    <property type="molecule type" value="Genomic_DNA"/>
</dbReference>
<dbReference type="Proteomes" id="UP000782901">
    <property type="component" value="Unassembled WGS sequence"/>
</dbReference>
<gene>
    <name evidence="1" type="ORF">KHY35_14545</name>
</gene>
<dbReference type="AlphaFoldDB" id="A0A943HQV2"/>
<accession>A0A943HQV2</accession>
<comment type="caution">
    <text evidence="1">The sequence shown here is derived from an EMBL/GenBank/DDBJ whole genome shotgun (WGS) entry which is preliminary data.</text>
</comment>
<reference evidence="1" key="1">
    <citation type="submission" date="2021-02" db="EMBL/GenBank/DDBJ databases">
        <title>Infant gut strain persistence is associated with maternal origin, phylogeny, and functional potential including surface adhesion and iron acquisition.</title>
        <authorList>
            <person name="Lou Y.C."/>
        </authorList>
    </citation>
    <scope>NUCLEOTIDE SEQUENCE</scope>
    <source>
        <strain evidence="1">L3_082_243G1_dasL3_082_243G1_maxbin2.maxbin.015s ta_sub</strain>
    </source>
</reference>
<organism evidence="1 2">
    <name type="scientific">Bacteroides thetaiotaomicron</name>
    <dbReference type="NCBI Taxonomy" id="818"/>
    <lineage>
        <taxon>Bacteria</taxon>
        <taxon>Pseudomonadati</taxon>
        <taxon>Bacteroidota</taxon>
        <taxon>Bacteroidia</taxon>
        <taxon>Bacteroidales</taxon>
        <taxon>Bacteroidaceae</taxon>
        <taxon>Bacteroides</taxon>
    </lineage>
</organism>
<evidence type="ECO:0000313" key="1">
    <source>
        <dbReference type="EMBL" id="MBS5411908.1"/>
    </source>
</evidence>
<evidence type="ECO:0000313" key="2">
    <source>
        <dbReference type="Proteomes" id="UP000782901"/>
    </source>
</evidence>
<proteinExistence type="predicted"/>